<organism evidence="3 4">
    <name type="scientific">Brassica cretica</name>
    <name type="common">Mustard</name>
    <dbReference type="NCBI Taxonomy" id="69181"/>
    <lineage>
        <taxon>Eukaryota</taxon>
        <taxon>Viridiplantae</taxon>
        <taxon>Streptophyta</taxon>
        <taxon>Embryophyta</taxon>
        <taxon>Tracheophyta</taxon>
        <taxon>Spermatophyta</taxon>
        <taxon>Magnoliopsida</taxon>
        <taxon>eudicotyledons</taxon>
        <taxon>Gunneridae</taxon>
        <taxon>Pentapetalae</taxon>
        <taxon>rosids</taxon>
        <taxon>malvids</taxon>
        <taxon>Brassicales</taxon>
        <taxon>Brassicaceae</taxon>
        <taxon>Brassiceae</taxon>
        <taxon>Brassica</taxon>
    </lineage>
</organism>
<evidence type="ECO:0008006" key="5">
    <source>
        <dbReference type="Google" id="ProtNLM"/>
    </source>
</evidence>
<feature type="compositionally biased region" description="Basic and acidic residues" evidence="1">
    <location>
        <begin position="1"/>
        <end position="13"/>
    </location>
</feature>
<gene>
    <name evidence="3" type="ORF">F2Q68_00003078</name>
</gene>
<proteinExistence type="predicted"/>
<dbReference type="Proteomes" id="UP000712281">
    <property type="component" value="Unassembled WGS sequence"/>
</dbReference>
<feature type="transmembrane region" description="Helical" evidence="2">
    <location>
        <begin position="41"/>
        <end position="60"/>
    </location>
</feature>
<dbReference type="EMBL" id="QGKW02001660">
    <property type="protein sequence ID" value="KAF2580044.1"/>
    <property type="molecule type" value="Genomic_DNA"/>
</dbReference>
<protein>
    <recommendedName>
        <fullName evidence="5">Transmembrane protein</fullName>
    </recommendedName>
</protein>
<dbReference type="AlphaFoldDB" id="A0A8S9JD78"/>
<evidence type="ECO:0000256" key="1">
    <source>
        <dbReference type="SAM" id="MobiDB-lite"/>
    </source>
</evidence>
<name>A0A8S9JD78_BRACR</name>
<keyword evidence="2" id="KW-0812">Transmembrane</keyword>
<keyword evidence="2" id="KW-1133">Transmembrane helix</keyword>
<evidence type="ECO:0000313" key="3">
    <source>
        <dbReference type="EMBL" id="KAF2580044.1"/>
    </source>
</evidence>
<sequence>MKVHESCSEERNRLPLPRKPQKSRDESNLQMMEEEEPMDDILSLVLFSFGAVCPVFFFQYRTYRGVDDWLLTLGPCRFFFGGGRRLSYLSEVLGRCDVVGGGGSVDVVKFPVVSGGQMIWFVQHVELMSG</sequence>
<keyword evidence="2" id="KW-0472">Membrane</keyword>
<feature type="region of interest" description="Disordered" evidence="1">
    <location>
        <begin position="1"/>
        <end position="32"/>
    </location>
</feature>
<evidence type="ECO:0000313" key="4">
    <source>
        <dbReference type="Proteomes" id="UP000712281"/>
    </source>
</evidence>
<evidence type="ECO:0000256" key="2">
    <source>
        <dbReference type="SAM" id="Phobius"/>
    </source>
</evidence>
<accession>A0A8S9JD78</accession>
<comment type="caution">
    <text evidence="3">The sequence shown here is derived from an EMBL/GenBank/DDBJ whole genome shotgun (WGS) entry which is preliminary data.</text>
</comment>
<reference evidence="3" key="1">
    <citation type="submission" date="2019-12" db="EMBL/GenBank/DDBJ databases">
        <title>Genome sequencing and annotation of Brassica cretica.</title>
        <authorList>
            <person name="Studholme D.J."/>
            <person name="Sarris P.F."/>
        </authorList>
    </citation>
    <scope>NUCLEOTIDE SEQUENCE</scope>
    <source>
        <strain evidence="3">PFS-001/15</strain>
        <tissue evidence="3">Leaf</tissue>
    </source>
</reference>